<accession>A0A1S2L715</accession>
<name>A0A1S2L715_9BACI</name>
<reference evidence="2 3" key="2">
    <citation type="journal article" date="2017" name="Genome Announc.">
        <title>Draft Genome Sequences of Four Alkaliphilic Bacteria Belonging to the Anaerobacillus Genus.</title>
        <authorList>
            <person name="Bassil N.M."/>
            <person name="Lloyd J.R."/>
        </authorList>
    </citation>
    <scope>NUCLEOTIDE SEQUENCE [LARGE SCALE GENOMIC DNA]</scope>
    <source>
        <strain evidence="2 3">NB2006</strain>
    </source>
</reference>
<dbReference type="RefSeq" id="WP_071318661.1">
    <property type="nucleotide sequence ID" value="NZ_CP063356.2"/>
</dbReference>
<reference evidence="2" key="4">
    <citation type="submission" date="2020-10" db="EMBL/GenBank/DDBJ databases">
        <authorList>
            <person name="Bassil N.M."/>
            <person name="Lloyd J.R."/>
        </authorList>
    </citation>
    <scope>NUCLEOTIDE SEQUENCE</scope>
    <source>
        <strain evidence="2">NB2006</strain>
    </source>
</reference>
<gene>
    <name evidence="2" type="ORF">AWH56_017210</name>
    <name evidence="1" type="ORF">AWH56_19650</name>
</gene>
<reference evidence="2 3" key="3">
    <citation type="journal article" date="2019" name="Int. J. Syst. Evol. Microbiol.">
        <title>Anaerobacillus isosaccharinicus sp. nov., an alkaliphilic bacterium which degrades isosaccharinic acid.</title>
        <authorList>
            <person name="Bassil N.M."/>
            <person name="Lloyd J.R."/>
        </authorList>
    </citation>
    <scope>NUCLEOTIDE SEQUENCE [LARGE SCALE GENOMIC DNA]</scope>
    <source>
        <strain evidence="2 3">NB2006</strain>
    </source>
</reference>
<dbReference type="EMBL" id="LQXD01000165">
    <property type="protein sequence ID" value="OIJ08124.1"/>
    <property type="molecule type" value="Genomic_DNA"/>
</dbReference>
<proteinExistence type="predicted"/>
<keyword evidence="3" id="KW-1185">Reference proteome</keyword>
<protein>
    <recommendedName>
        <fullName evidence="4">Flagellar hook-length control protein-like C-terminal domain-containing protein</fullName>
    </recommendedName>
</protein>
<evidence type="ECO:0000313" key="3">
    <source>
        <dbReference type="Proteomes" id="UP000180175"/>
    </source>
</evidence>
<evidence type="ECO:0000313" key="1">
    <source>
        <dbReference type="EMBL" id="OIJ08124.1"/>
    </source>
</evidence>
<evidence type="ECO:0008006" key="4">
    <source>
        <dbReference type="Google" id="ProtNLM"/>
    </source>
</evidence>
<dbReference type="Proteomes" id="UP000180175">
    <property type="component" value="Chromosome"/>
</dbReference>
<dbReference type="EMBL" id="CP063356">
    <property type="protein sequence ID" value="QOY34451.1"/>
    <property type="molecule type" value="Genomic_DNA"/>
</dbReference>
<reference evidence="1 3" key="1">
    <citation type="submission" date="2016-10" db="EMBL/GenBank/DDBJ databases">
        <title>Draft genome sequences of four alkaliphilic bacteria belonging to the Anaerobacillus genus.</title>
        <authorList>
            <person name="Bassil N.M."/>
            <person name="Lloyd J.R."/>
        </authorList>
    </citation>
    <scope>NUCLEOTIDE SEQUENCE [LARGE SCALE GENOMIC DNA]</scope>
    <source>
        <strain evidence="1 3">NB2006</strain>
    </source>
</reference>
<dbReference type="AlphaFoldDB" id="A0A1S2L715"/>
<evidence type="ECO:0000313" key="2">
    <source>
        <dbReference type="EMBL" id="QOY34451.1"/>
    </source>
</evidence>
<organism evidence="1 3">
    <name type="scientific">Anaerobacillus isosaccharinicus</name>
    <dbReference type="NCBI Taxonomy" id="1532552"/>
    <lineage>
        <taxon>Bacteria</taxon>
        <taxon>Bacillati</taxon>
        <taxon>Bacillota</taxon>
        <taxon>Bacilli</taxon>
        <taxon>Bacillales</taxon>
        <taxon>Bacillaceae</taxon>
        <taxon>Anaerobacillus</taxon>
    </lineage>
</organism>
<sequence length="558" mass="62682">MFQANIVHSLLRGLDPIHQKSISLTPGQIFNGKILKLYPGQLASLQLGGLTLTAKLEAALTVGSRYWFQVQPGEGLPVLKVLEGSTQNEKPRGRESENILRQLGLSYSKQSEMLVKYLAKEEIPFTRAHVIRGAETLQNVGMVNEKGLSIIKLLVERNLPITPATFSAMNSVITGQGLVNQLQELSTLIQPLQGKEPLLQQFQQLLQSILNEANVKVDRHQILDTLKTFLTENATDTQQRQSQVELQKLGVIDKQSPEQLLANVKVEVTRTPADQLKQIWPTLTKAEVQLSLNKGEVGELLSKIVLEKGVNGERTIQQLLTLFSSSIVKNSENLVFPQSEDSLGKQLVSLINRIGYQHERDAQQFLQQRSENSETFLMQLKALLVKTQQQVQMPPSIQDKVESILNRITGQQLLSVNQEGPITNHAVMVPLKLLGGNSDLTIQWEGKKENDGKLNPDHCRILFYLNLANLKETIIDVQIQNRVVSLHVINEQQKPAQLINALQPYLTRALNDLNYQLTSVKWTNPIQSSKSHYHNGSITPVNKYYQSQRPYQGVDIRI</sequence>
<dbReference type="KEGG" id="aia:AWH56_017210"/>
<dbReference type="OrthoDB" id="2351076at2"/>